<feature type="compositionally biased region" description="Basic and acidic residues" evidence="1">
    <location>
        <begin position="210"/>
        <end position="231"/>
    </location>
</feature>
<name>A0A821QV38_9NEOP</name>
<feature type="signal peptide" evidence="2">
    <location>
        <begin position="1"/>
        <end position="16"/>
    </location>
</feature>
<evidence type="ECO:0000256" key="1">
    <source>
        <dbReference type="SAM" id="MobiDB-lite"/>
    </source>
</evidence>
<dbReference type="Proteomes" id="UP000663880">
    <property type="component" value="Unassembled WGS sequence"/>
</dbReference>
<dbReference type="EMBL" id="CAJOBZ010000011">
    <property type="protein sequence ID" value="CAF4832739.1"/>
    <property type="molecule type" value="Genomic_DNA"/>
</dbReference>
<sequence>MHRILIVLILLKSVIAEDDSDEKYIDALPEEEKREFLEKIARRIFEDYQNSNVPKVSSVNISDEALDSHTAYVQNILKEERSNTKKAIIRRDSQDQISKSKEDERNNSENEKYLDLTMRASKREKRRNVQNENHRNNDIFIPVVPLYDNSDSHKPDKKHVQVQPINKSAVVETTTTYKPYEDNYESSPKSLRHSFIYDDSEDVDNHKSTIIDHFEPSSRDNNEKSSDESKSSFENNTTDDTVTSTTTVNIINLRKTINDEPSLLQNPIDNETIELKSVENFSKLNESIQLVTDKVINNDYSEVTMKPHSIAFDKNILDIIKDNPALVRSKTVLDGSVSVKTDPNIGNSAKSVIINQSEPISGSNITEEELYNTTKAVITEISDFKTENVVTVEPNTRNSSLDVTDDNNEQLLKSKDNVLYRARKTYPQKKIEEDRTFMKNVNKIHSWGSRSSENKSVYYVYEVSAERPPFVAKKSQKDNEHSHYAPVYNYSPENAYYNPYNRFGPNENDMDSEESQEQFRNKKTIVKQNQRSRFKNINNNFYNPYKLNLYNILKHKNPYNIMVPQPVIPNSNNYNPNDYIDMDYFFGRNNNYMRQGKFNGENLPDTNESDHPYTNYHKSNTINYIDAVRKLLFAKQMFGYVPTVNETRQRHPKTLRDNIHDIFNIDNGKDKDEISIDYYFGRQNSHEEIDKFNNQLYMYHQIHPMTPIPVKRNKFKIKSKTNADIGGKEIDLVQSTYTVIKDFIKMNNDALVNYDWLRTAVDVQTALEKLYDLTEGLKASENLHTYDLELLKYVVYLYKSSDLALNDTISLTSLQTTLNELRKNIKAKSLVPKINKKKKGFKSAVKMWREFATFLRSLMQSKKEFLNNFQSILVEVQFFLNDFHDAIKHVALITTYKSQNWYTDLKNLYFRHADRRKILTILLHLSASKLFDLIEDTKDILEDSFLSFVKNNKEEVDKARNEFVYILKLLSELRKIN</sequence>
<keyword evidence="4" id="KW-1185">Reference proteome</keyword>
<accession>A0A821QV38</accession>
<feature type="region of interest" description="Disordered" evidence="1">
    <location>
        <begin position="210"/>
        <end position="241"/>
    </location>
</feature>
<dbReference type="OrthoDB" id="7493403at2759"/>
<comment type="caution">
    <text evidence="3">The sequence shown here is derived from an EMBL/GenBank/DDBJ whole genome shotgun (WGS) entry which is preliminary data.</text>
</comment>
<evidence type="ECO:0000256" key="2">
    <source>
        <dbReference type="SAM" id="SignalP"/>
    </source>
</evidence>
<proteinExistence type="predicted"/>
<keyword evidence="2" id="KW-0732">Signal</keyword>
<evidence type="ECO:0000313" key="4">
    <source>
        <dbReference type="Proteomes" id="UP000663880"/>
    </source>
</evidence>
<feature type="chain" id="PRO_5032821399" evidence="2">
    <location>
        <begin position="17"/>
        <end position="977"/>
    </location>
</feature>
<reference evidence="3" key="1">
    <citation type="submission" date="2021-02" db="EMBL/GenBank/DDBJ databases">
        <authorList>
            <person name="Steward A R."/>
        </authorList>
    </citation>
    <scope>NUCLEOTIDE SEQUENCE</scope>
</reference>
<gene>
    <name evidence="3" type="ORF">PMACD_LOCUS5459</name>
</gene>
<organism evidence="3 4">
    <name type="scientific">Pieris macdunnoughi</name>
    <dbReference type="NCBI Taxonomy" id="345717"/>
    <lineage>
        <taxon>Eukaryota</taxon>
        <taxon>Metazoa</taxon>
        <taxon>Ecdysozoa</taxon>
        <taxon>Arthropoda</taxon>
        <taxon>Hexapoda</taxon>
        <taxon>Insecta</taxon>
        <taxon>Pterygota</taxon>
        <taxon>Neoptera</taxon>
        <taxon>Endopterygota</taxon>
        <taxon>Lepidoptera</taxon>
        <taxon>Glossata</taxon>
        <taxon>Ditrysia</taxon>
        <taxon>Papilionoidea</taxon>
        <taxon>Pieridae</taxon>
        <taxon>Pierinae</taxon>
        <taxon>Pieris</taxon>
    </lineage>
</organism>
<dbReference type="AlphaFoldDB" id="A0A821QV38"/>
<evidence type="ECO:0000313" key="3">
    <source>
        <dbReference type="EMBL" id="CAF4832739.1"/>
    </source>
</evidence>
<protein>
    <submittedName>
        <fullName evidence="3">Uncharacterized protein</fullName>
    </submittedName>
</protein>
<feature type="region of interest" description="Disordered" evidence="1">
    <location>
        <begin position="90"/>
        <end position="112"/>
    </location>
</feature>